<evidence type="ECO:0000256" key="5">
    <source>
        <dbReference type="SAM" id="MobiDB-lite"/>
    </source>
</evidence>
<comment type="similarity">
    <text evidence="4">Belongs to the TonB-dependent receptor family.</text>
</comment>
<feature type="chain" id="PRO_5032685799" evidence="6">
    <location>
        <begin position="29"/>
        <end position="1200"/>
    </location>
</feature>
<dbReference type="PANTHER" id="PTHR40980:SF3">
    <property type="entry name" value="TONB-DEPENDENT RECEPTOR-LIKE BETA-BARREL DOMAIN-CONTAINING PROTEIN"/>
    <property type="match status" value="1"/>
</dbReference>
<feature type="domain" description="TonB-dependent receptor-like beta-barrel" evidence="7">
    <location>
        <begin position="974"/>
        <end position="1135"/>
    </location>
</feature>
<dbReference type="OrthoDB" id="8727862at2"/>
<dbReference type="Proteomes" id="UP000464524">
    <property type="component" value="Chromosome"/>
</dbReference>
<feature type="signal peptide" evidence="6">
    <location>
        <begin position="1"/>
        <end position="28"/>
    </location>
</feature>
<dbReference type="Gene3D" id="2.170.130.10">
    <property type="entry name" value="TonB-dependent receptor, plug domain"/>
    <property type="match status" value="1"/>
</dbReference>
<dbReference type="GO" id="GO:0009279">
    <property type="term" value="C:cell outer membrane"/>
    <property type="evidence" value="ECO:0007669"/>
    <property type="project" value="UniProtKB-SubCell"/>
</dbReference>
<name>A0A857JGG2_9ALTE</name>
<feature type="region of interest" description="Disordered" evidence="5">
    <location>
        <begin position="39"/>
        <end position="62"/>
    </location>
</feature>
<evidence type="ECO:0000256" key="3">
    <source>
        <dbReference type="ARBA" id="ARBA00023237"/>
    </source>
</evidence>
<feature type="domain" description="TonB-dependent receptor-like beta-barrel" evidence="7">
    <location>
        <begin position="809"/>
        <end position="918"/>
    </location>
</feature>
<dbReference type="InterPro" id="IPR036942">
    <property type="entry name" value="Beta-barrel_TonB_sf"/>
</dbReference>
<dbReference type="EMBL" id="CP047656">
    <property type="protein sequence ID" value="QHJ09987.1"/>
    <property type="molecule type" value="Genomic_DNA"/>
</dbReference>
<dbReference type="InterPro" id="IPR010104">
    <property type="entry name" value="TonB_rcpt_bac"/>
</dbReference>
<evidence type="ECO:0000259" key="8">
    <source>
        <dbReference type="Pfam" id="PF07715"/>
    </source>
</evidence>
<protein>
    <submittedName>
        <fullName evidence="9">Vitamin B12 transporter BtuB</fullName>
    </submittedName>
</protein>
<dbReference type="AlphaFoldDB" id="A0A857JGG2"/>
<proteinExistence type="inferred from homology"/>
<sequence length="1200" mass="134564">MNKSGPKFKLSALALAILGVTPSAHLLAQENSEIERQISAKEVEESKKDNSNSVNKKDEEDEIETITVSGFKGSLLKSMSEKRHSKNVSDSIFSEDIGKSTDQNIADALSRVTGVSVQSEDGEGTRITVRGANPSQNMVTLNGVQLTSSDFNQAVDLSAFSSDILSSINVVKTPSADHDEGSLGASISLNTTRPLDIQKDRRALTIQGRYNDFSENEDYKISGVFSEKFLDDRLGFIIQGYTETNSVRRDEMRINDFQKRDIAAAYDQNGNIITDYTAIAPTEVEYSLFQNDRDRLGVNGSLQFLPNDTTNLVFDFNYSQFSSEQYTNGIIVRNAFPERKNFVEGEASAVQIDGQDFTPTFSDPTLDWTNVNTDTRTVTRQLRRFSDGGYRHTDRGEDTSNIQLGLTLEQDITYNLRMEAGANYSKTSERPDQSFTVYLLNGANPAMGRLFAGPEGEPHTGIQPAGYDCTSGVCQMVFGDGLISENDPFNQFDNTSRTAWNPDDIASHNTNNFRLLDREVDDEQETYFVDFDWDVEFAGITQVEFGAKYRKRVKTVDDQFYDLNNTSRAVTVDIFDADGNLVGQQVLQEGQSLGNVPTANYTLADAFPYDNFMQSLGVPKSAATDGWPLVSAQLLQEQAFGIDNLALDPDPGNYRETELKHQAAYVKFNYDYLDGRLTGDVGVRYIRTESSSLGNSSARFAGDNVFGRVFDPFMFRQLRDFVNNPECQIPGNPRIVNQFAGYNRLDGLGWDLTGETPVRLPADPSGYPCYDPLALQGAAGSFFLSRHEDISRHPFYVWGDDPNNPEDRSLVSFATEGANEYDMFLPSLNINYQLRDDLIGRFAVSKTISRANIDSLRPGFNLNENFWSPNDAASGTINLFNPELMPQQSKNLDISLEWYFNETSLLSAAFFYKDLSNFEEREAALVYAEDLRHLDLTQPYDVGGLILTQAQVQENLQNPDLIDGVGYAACFPDRGNISDLQADWWFDESNDLIGWCSQFTATRLRNGSGASIRGLELSYQQTYDFLPGIWSGLGAQVNYTYQDSKTDAEFSSFDSTQALPQYPQAWTPEHSYNATIFWEKGGHQIRLAMRGKSDELIQRTWNEGSLWRDGSVLFDLTTSYQISKNMRISFQAINLTDEETRNYFTSRTINLGDTQIIDGQEVASLYDEGNPLEDSSVTQSRTQQLYKTGRTFRLDLRIDF</sequence>
<dbReference type="PANTHER" id="PTHR40980">
    <property type="entry name" value="PLUG DOMAIN-CONTAINING PROTEIN"/>
    <property type="match status" value="1"/>
</dbReference>
<dbReference type="Gene3D" id="2.40.170.20">
    <property type="entry name" value="TonB-dependent receptor, beta-barrel domain"/>
    <property type="match status" value="1"/>
</dbReference>
<dbReference type="SUPFAM" id="SSF56935">
    <property type="entry name" value="Porins"/>
    <property type="match status" value="1"/>
</dbReference>
<organism evidence="9 10">
    <name type="scientific">Paraglaciecola mesophila</name>
    <dbReference type="NCBI Taxonomy" id="197222"/>
    <lineage>
        <taxon>Bacteria</taxon>
        <taxon>Pseudomonadati</taxon>
        <taxon>Pseudomonadota</taxon>
        <taxon>Gammaproteobacteria</taxon>
        <taxon>Alteromonadales</taxon>
        <taxon>Alteromonadaceae</taxon>
        <taxon>Paraglaciecola</taxon>
    </lineage>
</organism>
<evidence type="ECO:0000259" key="7">
    <source>
        <dbReference type="Pfam" id="PF00593"/>
    </source>
</evidence>
<keyword evidence="10" id="KW-1185">Reference proteome</keyword>
<keyword evidence="6" id="KW-0732">Signal</keyword>
<keyword evidence="4" id="KW-0798">TonB box</keyword>
<dbReference type="Pfam" id="PF00593">
    <property type="entry name" value="TonB_dep_Rec_b-barrel"/>
    <property type="match status" value="2"/>
</dbReference>
<accession>A0A857JGG2</accession>
<dbReference type="Pfam" id="PF07715">
    <property type="entry name" value="Plug"/>
    <property type="match status" value="1"/>
</dbReference>
<feature type="domain" description="TonB-dependent receptor plug" evidence="8">
    <location>
        <begin position="86"/>
        <end position="184"/>
    </location>
</feature>
<dbReference type="NCBIfam" id="TIGR01782">
    <property type="entry name" value="TonB-Xanth-Caul"/>
    <property type="match status" value="1"/>
</dbReference>
<evidence type="ECO:0000256" key="2">
    <source>
        <dbReference type="ARBA" id="ARBA00023136"/>
    </source>
</evidence>
<keyword evidence="2 4" id="KW-0472">Membrane</keyword>
<evidence type="ECO:0000313" key="9">
    <source>
        <dbReference type="EMBL" id="QHJ09987.1"/>
    </source>
</evidence>
<dbReference type="InterPro" id="IPR012910">
    <property type="entry name" value="Plug_dom"/>
</dbReference>
<reference evidence="9 10" key="1">
    <citation type="submission" date="2019-12" db="EMBL/GenBank/DDBJ databases">
        <title>Genome sequencing and assembly of endphytes of Porphyra tenera.</title>
        <authorList>
            <person name="Park J.M."/>
            <person name="Shin R."/>
            <person name="Jo S.H."/>
        </authorList>
    </citation>
    <scope>NUCLEOTIDE SEQUENCE [LARGE SCALE GENOMIC DNA]</scope>
    <source>
        <strain evidence="9 10">GPM4</strain>
    </source>
</reference>
<keyword evidence="3" id="KW-0998">Cell outer membrane</keyword>
<comment type="subcellular location">
    <subcellularLocation>
        <location evidence="1 4">Cell outer membrane</location>
    </subcellularLocation>
</comment>
<dbReference type="InterPro" id="IPR000531">
    <property type="entry name" value="Beta-barrel_TonB"/>
</dbReference>
<evidence type="ECO:0000256" key="6">
    <source>
        <dbReference type="SAM" id="SignalP"/>
    </source>
</evidence>
<gene>
    <name evidence="9" type="ORF">FX988_00196</name>
</gene>
<dbReference type="RefSeq" id="WP_160177921.1">
    <property type="nucleotide sequence ID" value="NZ_CP047656.1"/>
</dbReference>
<feature type="compositionally biased region" description="Basic and acidic residues" evidence="5">
    <location>
        <begin position="39"/>
        <end position="58"/>
    </location>
</feature>
<dbReference type="KEGG" id="pmes:FX988_00196"/>
<evidence type="ECO:0000256" key="1">
    <source>
        <dbReference type="ARBA" id="ARBA00004442"/>
    </source>
</evidence>
<evidence type="ECO:0000313" key="10">
    <source>
        <dbReference type="Proteomes" id="UP000464524"/>
    </source>
</evidence>
<dbReference type="InterPro" id="IPR037066">
    <property type="entry name" value="Plug_dom_sf"/>
</dbReference>
<evidence type="ECO:0000256" key="4">
    <source>
        <dbReference type="RuleBase" id="RU003357"/>
    </source>
</evidence>